<sequence>MIDLILNTDQDHLNSVLNFNLPKNLFQSWSNFKVIKSIDETHVKILLIKLIEEKTNIYGVSIGTQCCNKIIYRKTIQTPSTLSSPSKDLSMRFKPLKLPTGPESLKIEVESYFSPPTSIQKFHEEFTVPKGLYRKFKDGLRIWTKGGCVRTQGYRQVLSPCLGAQASFLNF</sequence>
<name>A0A3M7SGN3_BRAPC</name>
<keyword evidence="2" id="KW-1185">Reference proteome</keyword>
<dbReference type="EMBL" id="REGN01001406">
    <property type="protein sequence ID" value="RNA34845.1"/>
    <property type="molecule type" value="Genomic_DNA"/>
</dbReference>
<comment type="caution">
    <text evidence="1">The sequence shown here is derived from an EMBL/GenBank/DDBJ whole genome shotgun (WGS) entry which is preliminary data.</text>
</comment>
<gene>
    <name evidence="1" type="ORF">BpHYR1_005541</name>
</gene>
<evidence type="ECO:0000313" key="1">
    <source>
        <dbReference type="EMBL" id="RNA34845.1"/>
    </source>
</evidence>
<dbReference type="Proteomes" id="UP000276133">
    <property type="component" value="Unassembled WGS sequence"/>
</dbReference>
<evidence type="ECO:0000313" key="2">
    <source>
        <dbReference type="Proteomes" id="UP000276133"/>
    </source>
</evidence>
<accession>A0A3M7SGN3</accession>
<reference evidence="1 2" key="1">
    <citation type="journal article" date="2018" name="Sci. Rep.">
        <title>Genomic signatures of local adaptation to the degree of environmental predictability in rotifers.</title>
        <authorList>
            <person name="Franch-Gras L."/>
            <person name="Hahn C."/>
            <person name="Garcia-Roger E.M."/>
            <person name="Carmona M.J."/>
            <person name="Serra M."/>
            <person name="Gomez A."/>
        </authorList>
    </citation>
    <scope>NUCLEOTIDE SEQUENCE [LARGE SCALE GENOMIC DNA]</scope>
    <source>
        <strain evidence="1">HYR1</strain>
    </source>
</reference>
<proteinExistence type="predicted"/>
<organism evidence="1 2">
    <name type="scientific">Brachionus plicatilis</name>
    <name type="common">Marine rotifer</name>
    <name type="synonym">Brachionus muelleri</name>
    <dbReference type="NCBI Taxonomy" id="10195"/>
    <lineage>
        <taxon>Eukaryota</taxon>
        <taxon>Metazoa</taxon>
        <taxon>Spiralia</taxon>
        <taxon>Gnathifera</taxon>
        <taxon>Rotifera</taxon>
        <taxon>Eurotatoria</taxon>
        <taxon>Monogononta</taxon>
        <taxon>Pseudotrocha</taxon>
        <taxon>Ploima</taxon>
        <taxon>Brachionidae</taxon>
        <taxon>Brachionus</taxon>
    </lineage>
</organism>
<protein>
    <submittedName>
        <fullName evidence="1">Uncharacterized protein</fullName>
    </submittedName>
</protein>
<dbReference type="AlphaFoldDB" id="A0A3M7SGN3"/>